<protein>
    <submittedName>
        <fullName evidence="2">Uncharacterized protein</fullName>
    </submittedName>
</protein>
<keyword evidence="3" id="KW-1185">Reference proteome</keyword>
<feature type="signal peptide" evidence="1">
    <location>
        <begin position="1"/>
        <end position="20"/>
    </location>
</feature>
<dbReference type="AlphaFoldDB" id="A0AAR5P3A5"/>
<dbReference type="Proteomes" id="UP000019118">
    <property type="component" value="Unassembled WGS sequence"/>
</dbReference>
<feature type="chain" id="PRO_5043669645" evidence="1">
    <location>
        <begin position="21"/>
        <end position="118"/>
    </location>
</feature>
<name>A0AAR5P3A5_DENPD</name>
<keyword evidence="1" id="KW-0732">Signal</keyword>
<evidence type="ECO:0000313" key="2">
    <source>
        <dbReference type="EnsemblMetazoa" id="XP_019755352.1"/>
    </source>
</evidence>
<dbReference type="RefSeq" id="XP_019755352.1">
    <property type="nucleotide sequence ID" value="XM_019899793.2"/>
</dbReference>
<dbReference type="KEGG" id="dpa:109534212"/>
<dbReference type="GeneID" id="109534212"/>
<dbReference type="EnsemblMetazoa" id="XM_019899793.1">
    <property type="protein sequence ID" value="XP_019755352.1"/>
    <property type="gene ID" value="LOC109534212"/>
</dbReference>
<reference evidence="3" key="1">
    <citation type="journal article" date="2013" name="Genome Biol.">
        <title>Draft genome of the mountain pine beetle, Dendroctonus ponderosae Hopkins, a major forest pest.</title>
        <authorList>
            <person name="Keeling C.I."/>
            <person name="Yuen M.M."/>
            <person name="Liao N.Y."/>
            <person name="Docking T.R."/>
            <person name="Chan S.K."/>
            <person name="Taylor G.A."/>
            <person name="Palmquist D.L."/>
            <person name="Jackman S.D."/>
            <person name="Nguyen A."/>
            <person name="Li M."/>
            <person name="Henderson H."/>
            <person name="Janes J.K."/>
            <person name="Zhao Y."/>
            <person name="Pandoh P."/>
            <person name="Moore R."/>
            <person name="Sperling F.A."/>
            <person name="Huber D.P."/>
            <person name="Birol I."/>
            <person name="Jones S.J."/>
            <person name="Bohlmann J."/>
        </authorList>
    </citation>
    <scope>NUCLEOTIDE SEQUENCE</scope>
</reference>
<organism evidence="2 3">
    <name type="scientific">Dendroctonus ponderosae</name>
    <name type="common">Mountain pine beetle</name>
    <dbReference type="NCBI Taxonomy" id="77166"/>
    <lineage>
        <taxon>Eukaryota</taxon>
        <taxon>Metazoa</taxon>
        <taxon>Ecdysozoa</taxon>
        <taxon>Arthropoda</taxon>
        <taxon>Hexapoda</taxon>
        <taxon>Insecta</taxon>
        <taxon>Pterygota</taxon>
        <taxon>Neoptera</taxon>
        <taxon>Endopterygota</taxon>
        <taxon>Coleoptera</taxon>
        <taxon>Polyphaga</taxon>
        <taxon>Cucujiformia</taxon>
        <taxon>Curculionidae</taxon>
        <taxon>Scolytinae</taxon>
        <taxon>Dendroctonus</taxon>
    </lineage>
</organism>
<reference evidence="2" key="2">
    <citation type="submission" date="2024-08" db="UniProtKB">
        <authorList>
            <consortium name="EnsemblMetazoa"/>
        </authorList>
    </citation>
    <scope>IDENTIFICATION</scope>
</reference>
<proteinExistence type="predicted"/>
<sequence length="118" mass="12894">MLPAQKMLIWLLAAVALVSAQYEISDSNAQTASGGVFSTLFDGILGAPFSLVESIIRKLIVAAMEVIATILPRWVLERAIPMPILEMLDQSQTILGGTRDYGDTLYRSAYRSANKAYN</sequence>
<evidence type="ECO:0000313" key="3">
    <source>
        <dbReference type="Proteomes" id="UP000019118"/>
    </source>
</evidence>
<evidence type="ECO:0000256" key="1">
    <source>
        <dbReference type="SAM" id="SignalP"/>
    </source>
</evidence>
<accession>A0AAR5P3A5</accession>